<proteinExistence type="predicted"/>
<dbReference type="EMBL" id="QXFU01000647">
    <property type="protein sequence ID" value="KAE9026006.1"/>
    <property type="molecule type" value="Genomic_DNA"/>
</dbReference>
<dbReference type="AlphaFoldDB" id="A0A6A3I9I1"/>
<dbReference type="Proteomes" id="UP000434957">
    <property type="component" value="Unassembled WGS sequence"/>
</dbReference>
<sequence>MGTLTAEHSDGGSPLAKKLPSAAKAAPAAEGGPTVLYNYRRKGSVQLPPQAA</sequence>
<evidence type="ECO:0000313" key="5">
    <source>
        <dbReference type="Proteomes" id="UP000429607"/>
    </source>
</evidence>
<evidence type="ECO:0000313" key="6">
    <source>
        <dbReference type="Proteomes" id="UP000434957"/>
    </source>
</evidence>
<dbReference type="EMBL" id="QXFT01000715">
    <property type="protein sequence ID" value="KAE9337259.1"/>
    <property type="molecule type" value="Genomic_DNA"/>
</dbReference>
<protein>
    <submittedName>
        <fullName evidence="2">Uncharacterized protein</fullName>
    </submittedName>
</protein>
<evidence type="ECO:0000256" key="1">
    <source>
        <dbReference type="SAM" id="MobiDB-lite"/>
    </source>
</evidence>
<feature type="region of interest" description="Disordered" evidence="1">
    <location>
        <begin position="1"/>
        <end position="34"/>
    </location>
</feature>
<gene>
    <name evidence="2" type="ORF">PR001_g24928</name>
    <name evidence="3" type="ORF">PR002_g11031</name>
    <name evidence="4" type="ORF">PR003_g12102</name>
</gene>
<dbReference type="EMBL" id="QXFV01003286">
    <property type="protein sequence ID" value="KAE8978132.1"/>
    <property type="molecule type" value="Genomic_DNA"/>
</dbReference>
<evidence type="ECO:0000313" key="2">
    <source>
        <dbReference type="EMBL" id="KAE8978132.1"/>
    </source>
</evidence>
<reference evidence="5 7" key="1">
    <citation type="submission" date="2018-09" db="EMBL/GenBank/DDBJ databases">
        <title>Genomic investigation of the strawberry pathogen Phytophthora fragariae indicates pathogenicity is determined by transcriptional variation in three key races.</title>
        <authorList>
            <person name="Adams T.M."/>
            <person name="Armitage A.D."/>
            <person name="Sobczyk M.K."/>
            <person name="Bates H.J."/>
            <person name="Dunwell J.M."/>
            <person name="Nellist C.F."/>
            <person name="Harrison R.J."/>
        </authorList>
    </citation>
    <scope>NUCLEOTIDE SEQUENCE [LARGE SCALE GENOMIC DNA]</scope>
    <source>
        <strain evidence="2 5">SCRP249</strain>
        <strain evidence="3 7">SCRP324</strain>
        <strain evidence="4 6">SCRP333</strain>
    </source>
</reference>
<evidence type="ECO:0000313" key="3">
    <source>
        <dbReference type="EMBL" id="KAE9026006.1"/>
    </source>
</evidence>
<evidence type="ECO:0000313" key="7">
    <source>
        <dbReference type="Proteomes" id="UP000435112"/>
    </source>
</evidence>
<evidence type="ECO:0000313" key="4">
    <source>
        <dbReference type="EMBL" id="KAE9337259.1"/>
    </source>
</evidence>
<organism evidence="2 5">
    <name type="scientific">Phytophthora rubi</name>
    <dbReference type="NCBI Taxonomy" id="129364"/>
    <lineage>
        <taxon>Eukaryota</taxon>
        <taxon>Sar</taxon>
        <taxon>Stramenopiles</taxon>
        <taxon>Oomycota</taxon>
        <taxon>Peronosporomycetes</taxon>
        <taxon>Peronosporales</taxon>
        <taxon>Peronosporaceae</taxon>
        <taxon>Phytophthora</taxon>
    </lineage>
</organism>
<keyword evidence="6" id="KW-1185">Reference proteome</keyword>
<accession>A0A6A3I9I1</accession>
<feature type="compositionally biased region" description="Low complexity" evidence="1">
    <location>
        <begin position="13"/>
        <end position="29"/>
    </location>
</feature>
<name>A0A6A3I9I1_9STRA</name>
<dbReference type="Proteomes" id="UP000435112">
    <property type="component" value="Unassembled WGS sequence"/>
</dbReference>
<dbReference type="Proteomes" id="UP000429607">
    <property type="component" value="Unassembled WGS sequence"/>
</dbReference>
<comment type="caution">
    <text evidence="2">The sequence shown here is derived from an EMBL/GenBank/DDBJ whole genome shotgun (WGS) entry which is preliminary data.</text>
</comment>